<dbReference type="SUPFAM" id="SSF53474">
    <property type="entry name" value="alpha/beta-Hydrolases"/>
    <property type="match status" value="1"/>
</dbReference>
<gene>
    <name evidence="2" type="ORF">GWK09_11365</name>
</gene>
<keyword evidence="3" id="KW-1185">Reference proteome</keyword>
<accession>A0A6P0UGZ4</accession>
<name>A0A6P0UGZ4_9FLAO</name>
<dbReference type="Gene3D" id="3.40.50.1820">
    <property type="entry name" value="alpha/beta hydrolase"/>
    <property type="match status" value="1"/>
</dbReference>
<dbReference type="InterPro" id="IPR029058">
    <property type="entry name" value="AB_hydrolase_fold"/>
</dbReference>
<dbReference type="Pfam" id="PF02230">
    <property type="entry name" value="Abhydrolase_2"/>
    <property type="match status" value="1"/>
</dbReference>
<evidence type="ECO:0000313" key="2">
    <source>
        <dbReference type="EMBL" id="NER11119.1"/>
    </source>
</evidence>
<evidence type="ECO:0000259" key="1">
    <source>
        <dbReference type="Pfam" id="PF02230"/>
    </source>
</evidence>
<dbReference type="AlphaFoldDB" id="A0A6P0UGZ4"/>
<comment type="caution">
    <text evidence="2">The sequence shown here is derived from an EMBL/GenBank/DDBJ whole genome shotgun (WGS) entry which is preliminary data.</text>
</comment>
<dbReference type="EMBL" id="JAABOP010000003">
    <property type="protein sequence ID" value="NER11119.1"/>
    <property type="molecule type" value="Genomic_DNA"/>
</dbReference>
<dbReference type="InterPro" id="IPR003140">
    <property type="entry name" value="PLipase/COase/thioEstase"/>
</dbReference>
<protein>
    <submittedName>
        <fullName evidence="2">Esterase</fullName>
    </submittedName>
</protein>
<reference evidence="2 3" key="1">
    <citation type="submission" date="2020-01" db="EMBL/GenBank/DDBJ databases">
        <title>Muriicola jejuensis KCTC 22299.</title>
        <authorList>
            <person name="Wang G."/>
        </authorList>
    </citation>
    <scope>NUCLEOTIDE SEQUENCE [LARGE SCALE GENOMIC DNA]</scope>
    <source>
        <strain evidence="2 3">KCTC 22299</strain>
    </source>
</reference>
<organism evidence="2 3">
    <name type="scientific">Muriicola jejuensis</name>
    <dbReference type="NCBI Taxonomy" id="504488"/>
    <lineage>
        <taxon>Bacteria</taxon>
        <taxon>Pseudomonadati</taxon>
        <taxon>Bacteroidota</taxon>
        <taxon>Flavobacteriia</taxon>
        <taxon>Flavobacteriales</taxon>
        <taxon>Flavobacteriaceae</taxon>
        <taxon>Muriicola</taxon>
    </lineage>
</organism>
<dbReference type="Proteomes" id="UP000468443">
    <property type="component" value="Unassembled WGS sequence"/>
</dbReference>
<dbReference type="RefSeq" id="WP_163693543.1">
    <property type="nucleotide sequence ID" value="NZ_FXTW01000004.1"/>
</dbReference>
<proteinExistence type="predicted"/>
<dbReference type="GO" id="GO:0016787">
    <property type="term" value="F:hydrolase activity"/>
    <property type="evidence" value="ECO:0007669"/>
    <property type="project" value="InterPro"/>
</dbReference>
<evidence type="ECO:0000313" key="3">
    <source>
        <dbReference type="Proteomes" id="UP000468443"/>
    </source>
</evidence>
<feature type="domain" description="Phospholipase/carboxylesterase/thioesterase" evidence="1">
    <location>
        <begin position="22"/>
        <end position="205"/>
    </location>
</feature>
<sequence>MEVKEVAYPARNTVSTQNELTSKTTHVWILFHGMGYLSRYFLKYFDGLDPERHFLVAPQAPSKYYLDKHFKHVGASWLTKEDTELEIENILSYLDAMMAGLSLPKGIKLVVFGFSQGVSIATRWLARRKILCDHLILYAGGIPEEIKPSDVVHLNDHTGIKVIVGNRDEYISLERWELEKEKIQTLFKGRAVVEVFDGTHEIRKELINRLP</sequence>